<evidence type="ECO:0000256" key="3">
    <source>
        <dbReference type="ARBA" id="ARBA00006380"/>
    </source>
</evidence>
<evidence type="ECO:0000256" key="9">
    <source>
        <dbReference type="ARBA" id="ARBA00031445"/>
    </source>
</evidence>
<keyword evidence="7 13" id="KW-0808">Transferase</keyword>
<dbReference type="EC" id="2.4.99.12" evidence="4 13"/>
<dbReference type="PANTHER" id="PTHR42755:SF1">
    <property type="entry name" value="3-DEOXY-D-MANNO-OCTULOSONIC ACID TRANSFERASE, MITOCHONDRIAL-RELATED"/>
    <property type="match status" value="1"/>
</dbReference>
<evidence type="ECO:0000256" key="11">
    <source>
        <dbReference type="PIRSR" id="PIRSR639901-1"/>
    </source>
</evidence>
<dbReference type="InterPro" id="IPR038107">
    <property type="entry name" value="Glycos_transf_N_sf"/>
</dbReference>
<evidence type="ECO:0000256" key="13">
    <source>
        <dbReference type="RuleBase" id="RU365103"/>
    </source>
</evidence>
<dbReference type="GO" id="GO:0005886">
    <property type="term" value="C:plasma membrane"/>
    <property type="evidence" value="ECO:0007669"/>
    <property type="project" value="UniProtKB-SubCell"/>
</dbReference>
<dbReference type="OrthoDB" id="9789797at2"/>
<comment type="subcellular location">
    <subcellularLocation>
        <location evidence="1">Cell inner membrane</location>
        <topology evidence="1">Single-pass membrane protein</topology>
        <orientation evidence="1">Cytoplasmic side</orientation>
    </subcellularLocation>
    <subcellularLocation>
        <location evidence="13">Cell membrane</location>
    </subcellularLocation>
</comment>
<dbReference type="GO" id="GO:0009244">
    <property type="term" value="P:lipopolysaccharide core region biosynthetic process"/>
    <property type="evidence" value="ECO:0007669"/>
    <property type="project" value="UniProtKB-UniRule"/>
</dbReference>
<dbReference type="InterPro" id="IPR039901">
    <property type="entry name" value="Kdotransferase"/>
</dbReference>
<evidence type="ECO:0000313" key="16">
    <source>
        <dbReference type="EMBL" id="BAZ93019.1"/>
    </source>
</evidence>
<sequence length="419" mass="45953">MRALYSALLYLLLPVALLRLLWRGLRAPAYLRRWGERFGFVPVLEARPWIWVHAVSVGEVQAAAPLVNALLERYPEYELLVTTTTPTGAMQVQRLFGERVRHAYLPWDLPDAVARFLARTRPRLGLIMETELWPNLIAACARREIPVALINARLSARSAAGYRRVRGLAAATLRRVRWIGAQSDTDAGRLIALGADPARVTVTGNTKFDAVIPGSAREQAEVLRRGWDPARPVWIAASTHEGEDEPLLAAHRRVRARLPQALLILVPRHPERFARVAGLVERAGFQVARRSRNEPVTAQTAVYLGDTMGELPVLLAAADAAFVGGSLVPVGGHNPVEPAALGLPVLYGPHMFNFSGIVQLLEQAGAARAVADAGELATAVRTWLEDASGRAEWGERGRRAVEANRGARDRVLQHLAELL</sequence>
<keyword evidence="6" id="KW-0472">Membrane</keyword>
<evidence type="ECO:0000313" key="17">
    <source>
        <dbReference type="Proteomes" id="UP000218765"/>
    </source>
</evidence>
<dbReference type="InterPro" id="IPR001296">
    <property type="entry name" value="Glyco_trans_1"/>
</dbReference>
<keyword evidence="8" id="KW-0812">Transmembrane</keyword>
<evidence type="ECO:0000256" key="7">
    <source>
        <dbReference type="ARBA" id="ARBA00022679"/>
    </source>
</evidence>
<dbReference type="InterPro" id="IPR007507">
    <property type="entry name" value="Glycos_transf_N"/>
</dbReference>
<evidence type="ECO:0000256" key="4">
    <source>
        <dbReference type="ARBA" id="ARBA00012621"/>
    </source>
</evidence>
<comment type="catalytic activity">
    <reaction evidence="10 13">
        <text>lipid IVA (E. coli) + CMP-3-deoxy-beta-D-manno-octulosonate = alpha-Kdo-(2-&gt;6)-lipid IVA (E. coli) + CMP + H(+)</text>
        <dbReference type="Rhea" id="RHEA:28066"/>
        <dbReference type="ChEBI" id="CHEBI:15378"/>
        <dbReference type="ChEBI" id="CHEBI:58603"/>
        <dbReference type="ChEBI" id="CHEBI:60364"/>
        <dbReference type="ChEBI" id="CHEBI:60377"/>
        <dbReference type="ChEBI" id="CHEBI:85987"/>
        <dbReference type="EC" id="2.4.99.12"/>
    </reaction>
</comment>
<evidence type="ECO:0000256" key="5">
    <source>
        <dbReference type="ARBA" id="ARBA00019077"/>
    </source>
</evidence>
<dbReference type="EMBL" id="AP018052">
    <property type="protein sequence ID" value="BAZ93019.1"/>
    <property type="molecule type" value="Genomic_DNA"/>
</dbReference>
<name>A0A1Z4VN23_9GAMM</name>
<evidence type="ECO:0000259" key="14">
    <source>
        <dbReference type="Pfam" id="PF00534"/>
    </source>
</evidence>
<accession>A0A1Z4VN23</accession>
<evidence type="ECO:0000256" key="12">
    <source>
        <dbReference type="PIRSR" id="PIRSR639901-2"/>
    </source>
</evidence>
<dbReference type="Gene3D" id="3.40.50.11720">
    <property type="entry name" value="3-Deoxy-D-manno-octulosonic-acid transferase, N-terminal domain"/>
    <property type="match status" value="1"/>
</dbReference>
<reference evidence="16 17" key="1">
    <citation type="submission" date="2017-05" db="EMBL/GenBank/DDBJ databases">
        <title>Thiocyanate degradation by Thiohalobacter thiocyanaticus FOKN1.</title>
        <authorList>
            <person name="Oshiki M."/>
            <person name="Fukushima T."/>
            <person name="Kawano S."/>
            <person name="Nakagawa J."/>
        </authorList>
    </citation>
    <scope>NUCLEOTIDE SEQUENCE [LARGE SCALE GENOMIC DNA]</scope>
    <source>
        <strain evidence="16 17">FOKN1</strain>
    </source>
</reference>
<dbReference type="FunFam" id="3.40.50.11720:FF:000001">
    <property type="entry name" value="3-deoxy-D-manno-octulosonic acid transferase"/>
    <property type="match status" value="1"/>
</dbReference>
<comment type="similarity">
    <text evidence="3">Belongs to the glycosyltransferase group 1 family. Glycosyltransferase 30 subfamily.</text>
</comment>
<evidence type="ECO:0000259" key="15">
    <source>
        <dbReference type="Pfam" id="PF04413"/>
    </source>
</evidence>
<dbReference type="KEGG" id="ttc:FOKN1_0617"/>
<dbReference type="Pfam" id="PF00534">
    <property type="entry name" value="Glycos_transf_1"/>
    <property type="match status" value="1"/>
</dbReference>
<evidence type="ECO:0000256" key="8">
    <source>
        <dbReference type="ARBA" id="ARBA00022968"/>
    </source>
</evidence>
<evidence type="ECO:0000256" key="6">
    <source>
        <dbReference type="ARBA" id="ARBA00022519"/>
    </source>
</evidence>
<dbReference type="AlphaFoldDB" id="A0A1Z4VN23"/>
<dbReference type="PANTHER" id="PTHR42755">
    <property type="entry name" value="3-DEOXY-MANNO-OCTULOSONATE CYTIDYLYLTRANSFERASE"/>
    <property type="match status" value="1"/>
</dbReference>
<evidence type="ECO:0000256" key="10">
    <source>
        <dbReference type="ARBA" id="ARBA00049183"/>
    </source>
</evidence>
<dbReference type="SUPFAM" id="SSF53756">
    <property type="entry name" value="UDP-Glycosyltransferase/glycogen phosphorylase"/>
    <property type="match status" value="1"/>
</dbReference>
<dbReference type="Gene3D" id="3.40.50.2000">
    <property type="entry name" value="Glycogen Phosphorylase B"/>
    <property type="match status" value="1"/>
</dbReference>
<keyword evidence="8" id="KW-0735">Signal-anchor</keyword>
<organism evidence="16 17">
    <name type="scientific">Thiohalobacter thiocyanaticus</name>
    <dbReference type="NCBI Taxonomy" id="585455"/>
    <lineage>
        <taxon>Bacteria</taxon>
        <taxon>Pseudomonadati</taxon>
        <taxon>Pseudomonadota</taxon>
        <taxon>Gammaproteobacteria</taxon>
        <taxon>Thiohalobacterales</taxon>
        <taxon>Thiohalobacteraceae</taxon>
        <taxon>Thiohalobacter</taxon>
    </lineage>
</organism>
<keyword evidence="13" id="KW-1003">Cell membrane</keyword>
<comment type="function">
    <text evidence="13">Involved in lipopolysaccharide (LPS) biosynthesis. Catalyzes the transfer of 3-deoxy-D-manno-octulosonate (Kdo) residue(s) from CMP-Kdo to lipid IV(A), the tetraacyldisaccharide-1,4'-bisphosphate precursor of lipid A.</text>
</comment>
<dbReference type="GO" id="GO:0043842">
    <property type="term" value="F:Kdo transferase activity"/>
    <property type="evidence" value="ECO:0007669"/>
    <property type="project" value="UniProtKB-EC"/>
</dbReference>
<protein>
    <recommendedName>
        <fullName evidence="5 13">3-deoxy-D-manno-octulosonic acid transferase</fullName>
        <shortName evidence="13">Kdo transferase</shortName>
        <ecNumber evidence="4 13">2.4.99.12</ecNumber>
    </recommendedName>
    <alternativeName>
        <fullName evidence="9 13">Lipid IV(A) 3-deoxy-D-manno-octulosonic acid transferase</fullName>
    </alternativeName>
</protein>
<feature type="domain" description="Glycosyl transferase family 1" evidence="14">
    <location>
        <begin position="267"/>
        <end position="399"/>
    </location>
</feature>
<proteinExistence type="inferred from homology"/>
<keyword evidence="6" id="KW-0997">Cell inner membrane</keyword>
<comment type="pathway">
    <text evidence="2 13">Bacterial outer membrane biogenesis; LPS core biosynthesis.</text>
</comment>
<gene>
    <name evidence="16" type="ORF">FOKN1_0617</name>
</gene>
<dbReference type="GO" id="GO:0009245">
    <property type="term" value="P:lipid A biosynthetic process"/>
    <property type="evidence" value="ECO:0007669"/>
    <property type="project" value="TreeGrafter"/>
</dbReference>
<feature type="active site" description="Proton acceptor" evidence="11">
    <location>
        <position position="59"/>
    </location>
</feature>
<feature type="site" description="Transition state stabilizer" evidence="12">
    <location>
        <position position="129"/>
    </location>
</feature>
<dbReference type="UniPathway" id="UPA00958"/>
<feature type="domain" description="3-deoxy-D-manno-octulosonic-acid transferase N-terminal" evidence="15">
    <location>
        <begin position="33"/>
        <end position="210"/>
    </location>
</feature>
<keyword evidence="17" id="KW-1185">Reference proteome</keyword>
<dbReference type="Proteomes" id="UP000218765">
    <property type="component" value="Chromosome"/>
</dbReference>
<dbReference type="Pfam" id="PF04413">
    <property type="entry name" value="Glycos_transf_N"/>
    <property type="match status" value="1"/>
</dbReference>
<dbReference type="NCBIfam" id="NF004388">
    <property type="entry name" value="PRK05749.1-4"/>
    <property type="match status" value="1"/>
</dbReference>
<evidence type="ECO:0000256" key="1">
    <source>
        <dbReference type="ARBA" id="ARBA00004388"/>
    </source>
</evidence>
<feature type="site" description="Transition state stabilizer" evidence="12">
    <location>
        <position position="207"/>
    </location>
</feature>
<evidence type="ECO:0000256" key="2">
    <source>
        <dbReference type="ARBA" id="ARBA00004713"/>
    </source>
</evidence>
<dbReference type="FunFam" id="3.40.50.2000:FF:000032">
    <property type="entry name" value="3-deoxy-D-manno-octulosonic acid transferase"/>
    <property type="match status" value="1"/>
</dbReference>
<keyword evidence="13" id="KW-0448">Lipopolysaccharide biosynthesis</keyword>